<name>A0A9P7V7H9_9ASCO</name>
<dbReference type="GO" id="GO:0000077">
    <property type="term" value="P:DNA damage checkpoint signaling"/>
    <property type="evidence" value="ECO:0007669"/>
    <property type="project" value="TreeGrafter"/>
</dbReference>
<dbReference type="AlphaFoldDB" id="A0A9P7V7H9"/>
<sequence length="943" mass="104703">MNAFAGSNNNNNNNNNSLVFGGDDLKTSSTNADNNSLGASDKSTVSTNNNCRFSLVDKPDETPFLQRLQDPFETTVIMSGSLFSEGRPNLVPPPPGFDSTHDITKCRRRELQLLQLSPWKKLYLDKGTVADTQVISRNKSVFEDTQVIEHNNTGNNNAGSNDAGNNSLTQRIRCLPDRLELSPERSLVMAHDDNDIVVVSNPEAPRSKTIMGPTQMDDDNDGDGDKGHFLSMETPTQLRLTQKVLANPTAGEITDIFDTLAYQPDANDSLGQIRFLASHREVPNTQDSILDAVGNVVLEVEEDEDVEEEDIEIVSDDEAVSRNNSLMDTQKIHMTQKTTLAPSCFEHQPLILGLGSPTVISDSSPTANKQFRTGTSQIPDTSNTQVIKTVTLLPSSPTLKHEEAKIDFGRHAKDEKTFTDDQEEIMIPNTYQRKHKFVIDSQNEEGPFKRARASPESPELLREEPLTVMTEKDILHKGSVWALYNVRVYSGVLLSLGEEVLEVEFEEGTYQIKNEDLHLLDIRIGDTIRVKSKVARFTVSGLKKTHNDTNSICCVRGYNSVLLKRQNTKTKSFPEIEVPLSECWMEIGDLMNHHQGNAMLIKGRSRSQFESFGELCDVIADIDVGCSSPLNANNITSNNTAVIDGSSPVKGHKSRSSPIKSIRSEETKLFSGRLFVITSVSGNKQALCDVILRNGGSILESFEKHLRCVADDQGVCIVIDGQLAHFRFACVLSTSYCRSAKYLQALALGWPVVSDAYIFDTIRNPGNLESWCAYLLPSGKSKYLGDAVKSMDIYPFRKNYEDQCTLNEQLRLNSALLGDINVLILKLNMSTMVLETAVFIFHAFGAKSVDYIVDMVDIASTIQTIKGGGNKTLVFEVGSNVRKSVENSFDIPEPPRITRSRSGIAQNLSNIQHSHATVGFVDWEWLVQCVISNHIWEPDYFNF</sequence>
<dbReference type="CDD" id="cd17745">
    <property type="entry name" value="BRCT_p53bp1_rpt1"/>
    <property type="match status" value="1"/>
</dbReference>
<gene>
    <name evidence="6" type="ORF">KQ657_001475</name>
</gene>
<accession>A0A9P7V7H9</accession>
<comment type="caution">
    <text evidence="6">The sequence shown here is derived from an EMBL/GenBank/DDBJ whole genome shotgun (WGS) entry which is preliminary data.</text>
</comment>
<dbReference type="Pfam" id="PF08605">
    <property type="entry name" value="Rad9_Rad53_bind"/>
    <property type="match status" value="1"/>
</dbReference>
<organism evidence="6 7">
    <name type="scientific">Scheffersomyces spartinae</name>
    <dbReference type="NCBI Taxonomy" id="45513"/>
    <lineage>
        <taxon>Eukaryota</taxon>
        <taxon>Fungi</taxon>
        <taxon>Dikarya</taxon>
        <taxon>Ascomycota</taxon>
        <taxon>Saccharomycotina</taxon>
        <taxon>Pichiomycetes</taxon>
        <taxon>Debaryomycetaceae</taxon>
        <taxon>Scheffersomyces</taxon>
    </lineage>
</organism>
<dbReference type="GO" id="GO:0042393">
    <property type="term" value="F:histone binding"/>
    <property type="evidence" value="ECO:0007669"/>
    <property type="project" value="TreeGrafter"/>
</dbReference>
<keyword evidence="3" id="KW-0539">Nucleus</keyword>
<evidence type="ECO:0000256" key="2">
    <source>
        <dbReference type="ARBA" id="ARBA00022763"/>
    </source>
</evidence>
<dbReference type="GO" id="GO:0005634">
    <property type="term" value="C:nucleus"/>
    <property type="evidence" value="ECO:0007669"/>
    <property type="project" value="UniProtKB-SubCell"/>
</dbReference>
<dbReference type="EMBL" id="JAHMUF010000016">
    <property type="protein sequence ID" value="KAG7192694.1"/>
    <property type="molecule type" value="Genomic_DNA"/>
</dbReference>
<dbReference type="RefSeq" id="XP_043048244.1">
    <property type="nucleotide sequence ID" value="XM_043192272.1"/>
</dbReference>
<dbReference type="PANTHER" id="PTHR15321">
    <property type="entry name" value="TUMOR SUPPRESSOR P53-BINDING PROTEIN 1"/>
    <property type="match status" value="1"/>
</dbReference>
<feature type="domain" description="BRCT" evidence="5">
    <location>
        <begin position="665"/>
        <end position="764"/>
    </location>
</feature>
<dbReference type="InterPro" id="IPR036420">
    <property type="entry name" value="BRCT_dom_sf"/>
</dbReference>
<dbReference type="InterPro" id="IPR001357">
    <property type="entry name" value="BRCT_dom"/>
</dbReference>
<evidence type="ECO:0000313" key="6">
    <source>
        <dbReference type="EMBL" id="KAG7192694.1"/>
    </source>
</evidence>
<dbReference type="InterPro" id="IPR047252">
    <property type="entry name" value="TP53BP1-like"/>
</dbReference>
<keyword evidence="7" id="KW-1185">Reference proteome</keyword>
<dbReference type="GO" id="GO:0045944">
    <property type="term" value="P:positive regulation of transcription by RNA polymerase II"/>
    <property type="evidence" value="ECO:0007669"/>
    <property type="project" value="TreeGrafter"/>
</dbReference>
<proteinExistence type="predicted"/>
<protein>
    <recommendedName>
        <fullName evidence="5">BRCT domain-containing protein</fullName>
    </recommendedName>
</protein>
<dbReference type="Gene3D" id="3.40.50.10190">
    <property type="entry name" value="BRCT domain"/>
    <property type="match status" value="1"/>
</dbReference>
<dbReference type="GeneID" id="66114849"/>
<dbReference type="InterPro" id="IPR047249">
    <property type="entry name" value="BRCT_p53bp1-like_rpt1"/>
</dbReference>
<evidence type="ECO:0000256" key="4">
    <source>
        <dbReference type="SAM" id="MobiDB-lite"/>
    </source>
</evidence>
<feature type="region of interest" description="Disordered" evidence="4">
    <location>
        <begin position="1"/>
        <end position="26"/>
    </location>
</feature>
<dbReference type="InterPro" id="IPR013914">
    <property type="entry name" value="Rad9_Rad53-bd_dom_fun"/>
</dbReference>
<comment type="subcellular location">
    <subcellularLocation>
        <location evidence="1">Nucleus</location>
    </subcellularLocation>
</comment>
<dbReference type="SUPFAM" id="SSF52113">
    <property type="entry name" value="BRCT domain"/>
    <property type="match status" value="1"/>
</dbReference>
<dbReference type="PROSITE" id="PS50172">
    <property type="entry name" value="BRCT"/>
    <property type="match status" value="1"/>
</dbReference>
<reference evidence="6" key="1">
    <citation type="submission" date="2021-03" db="EMBL/GenBank/DDBJ databases">
        <authorList>
            <person name="Palmer J.M."/>
        </authorList>
    </citation>
    <scope>NUCLEOTIDE SEQUENCE</scope>
    <source>
        <strain evidence="6">ARV_011</strain>
    </source>
</reference>
<keyword evidence="2" id="KW-0227">DNA damage</keyword>
<evidence type="ECO:0000256" key="3">
    <source>
        <dbReference type="ARBA" id="ARBA00023242"/>
    </source>
</evidence>
<dbReference type="PANTHER" id="PTHR15321:SF3">
    <property type="entry name" value="TP53-BINDING PROTEIN 1"/>
    <property type="match status" value="1"/>
</dbReference>
<evidence type="ECO:0000313" key="7">
    <source>
        <dbReference type="Proteomes" id="UP000790833"/>
    </source>
</evidence>
<evidence type="ECO:0000259" key="5">
    <source>
        <dbReference type="PROSITE" id="PS50172"/>
    </source>
</evidence>
<evidence type="ECO:0000256" key="1">
    <source>
        <dbReference type="ARBA" id="ARBA00004123"/>
    </source>
</evidence>
<dbReference type="Proteomes" id="UP000790833">
    <property type="component" value="Unassembled WGS sequence"/>
</dbReference>
<dbReference type="OrthoDB" id="129353at2759"/>